<accession>A0A7X2H6H8</accession>
<keyword evidence="2" id="KW-1185">Reference proteome</keyword>
<dbReference type="RefSeq" id="WP_154118688.1">
    <property type="nucleotide sequence ID" value="NZ_WJXB01000003.1"/>
</dbReference>
<evidence type="ECO:0000313" key="1">
    <source>
        <dbReference type="EMBL" id="MRN53688.1"/>
    </source>
</evidence>
<sequence length="234" mass="27096">MKIIYKDSDSKSIDWAAYSPSIYFDAKEPFFPVRIGVTIFREPGNSPSVIDRYIDFTNELTDYVIEYAIYFDYDIGHLYELEHVWVYIGKDGSVVDAEASFHGWYFKALLKDHSNLENDTHVRLYSQPGKHAFAPMIELMELVPNLHRAAYEEAGDGGLLVPEIFKGDFETNDEINGMVTNYLQGRKFRPSLKFVRYSIPHNLYTTWNELYNEIPERIKARIGELRRDQGVASG</sequence>
<dbReference type="EMBL" id="WJXB01000003">
    <property type="protein sequence ID" value="MRN53688.1"/>
    <property type="molecule type" value="Genomic_DNA"/>
</dbReference>
<reference evidence="1 2" key="1">
    <citation type="submission" date="2019-11" db="EMBL/GenBank/DDBJ databases">
        <title>Paenibacillus monticola sp. nov., a novel PGPR strain isolated from mountain sample in China.</title>
        <authorList>
            <person name="Zhao Q."/>
            <person name="Li H.-P."/>
            <person name="Zhang J.-L."/>
        </authorList>
    </citation>
    <scope>NUCLEOTIDE SEQUENCE [LARGE SCALE GENOMIC DNA]</scope>
    <source>
        <strain evidence="1 2">LC-T2</strain>
    </source>
</reference>
<dbReference type="AlphaFoldDB" id="A0A7X2H6H8"/>
<protein>
    <submittedName>
        <fullName evidence="1">Uncharacterized protein</fullName>
    </submittedName>
</protein>
<proteinExistence type="predicted"/>
<name>A0A7X2H6H8_9BACL</name>
<gene>
    <name evidence="1" type="ORF">GJB61_11850</name>
</gene>
<evidence type="ECO:0000313" key="2">
    <source>
        <dbReference type="Proteomes" id="UP000463051"/>
    </source>
</evidence>
<organism evidence="1 2">
    <name type="scientific">Paenibacillus monticola</name>
    <dbReference type="NCBI Taxonomy" id="2666075"/>
    <lineage>
        <taxon>Bacteria</taxon>
        <taxon>Bacillati</taxon>
        <taxon>Bacillota</taxon>
        <taxon>Bacilli</taxon>
        <taxon>Bacillales</taxon>
        <taxon>Paenibacillaceae</taxon>
        <taxon>Paenibacillus</taxon>
    </lineage>
</organism>
<comment type="caution">
    <text evidence="1">The sequence shown here is derived from an EMBL/GenBank/DDBJ whole genome shotgun (WGS) entry which is preliminary data.</text>
</comment>
<dbReference type="Proteomes" id="UP000463051">
    <property type="component" value="Unassembled WGS sequence"/>
</dbReference>